<dbReference type="PANTHER" id="PTHR46401:SF2">
    <property type="entry name" value="GLYCOSYLTRANSFERASE WBBK-RELATED"/>
    <property type="match status" value="1"/>
</dbReference>
<dbReference type="PANTHER" id="PTHR46401">
    <property type="entry name" value="GLYCOSYLTRANSFERASE WBBK-RELATED"/>
    <property type="match status" value="1"/>
</dbReference>
<proteinExistence type="predicted"/>
<dbReference type="Gene3D" id="3.40.50.2000">
    <property type="entry name" value="Glycogen Phosphorylase B"/>
    <property type="match status" value="2"/>
</dbReference>
<evidence type="ECO:0000259" key="2">
    <source>
        <dbReference type="Pfam" id="PF00534"/>
    </source>
</evidence>
<evidence type="ECO:0000259" key="3">
    <source>
        <dbReference type="Pfam" id="PF13439"/>
    </source>
</evidence>
<dbReference type="InterPro" id="IPR028098">
    <property type="entry name" value="Glyco_trans_4-like_N"/>
</dbReference>
<dbReference type="CDD" id="cd03809">
    <property type="entry name" value="GT4_MtfB-like"/>
    <property type="match status" value="1"/>
</dbReference>
<evidence type="ECO:0000256" key="1">
    <source>
        <dbReference type="ARBA" id="ARBA00022679"/>
    </source>
</evidence>
<dbReference type="Pfam" id="PF00534">
    <property type="entry name" value="Glycos_transf_1"/>
    <property type="match status" value="1"/>
</dbReference>
<accession>A0A285T5T5</accession>
<dbReference type="InterPro" id="IPR001296">
    <property type="entry name" value="Glyco_trans_1"/>
</dbReference>
<evidence type="ECO:0000313" key="5">
    <source>
        <dbReference type="Proteomes" id="UP000219068"/>
    </source>
</evidence>
<name>A0A285T5T5_9PROT</name>
<dbReference type="GO" id="GO:0016757">
    <property type="term" value="F:glycosyltransferase activity"/>
    <property type="evidence" value="ECO:0007669"/>
    <property type="project" value="InterPro"/>
</dbReference>
<dbReference type="Pfam" id="PF13439">
    <property type="entry name" value="Glyco_transf_4"/>
    <property type="match status" value="1"/>
</dbReference>
<keyword evidence="1 4" id="KW-0808">Transferase</keyword>
<sequence length="365" mass="41173">MKIYFDGQIFIEQTSGGISRYFCNLAHSLSNIPNVSARIIAPLHRNEHLADYSFNLCAGVRSPSNWRTGRISWGALRAVSPPISYLCQPDIVHETYFSPKSYLVNAKKRVTTIYDMIHELYFPGCETARNKIETLKRCDHVFCISENTQRDLCQILNFPIEKTTVTHLSYQDFSQYIETKNNSFLKDKPYFLYVGNRGGYKNFSALLEAYSVSPYLRNNSKIVAFGGGEFSEDESSQIKSLGLNRDQIVPANGPDSMLGIAYAGALAFIYPSQYEGFGIPPLEAMSANCPVICSNSSSLPEVVGDAAFLFDPSNIDDLRYRMEEIAGSTEARDKLNALAKERLKLFSWEKCAQKTFNAYERILQF</sequence>
<protein>
    <submittedName>
        <fullName evidence="4">Glycosyltransferase involved in cell wall bisynthesis</fullName>
    </submittedName>
</protein>
<dbReference type="Proteomes" id="UP000219068">
    <property type="component" value="Unassembled WGS sequence"/>
</dbReference>
<feature type="domain" description="Glycosyl transferase family 1" evidence="2">
    <location>
        <begin position="181"/>
        <end position="341"/>
    </location>
</feature>
<feature type="domain" description="Glycosyltransferase subfamily 4-like N-terminal" evidence="3">
    <location>
        <begin position="16"/>
        <end position="166"/>
    </location>
</feature>
<evidence type="ECO:0000313" key="4">
    <source>
        <dbReference type="EMBL" id="SOC16741.1"/>
    </source>
</evidence>
<dbReference type="SUPFAM" id="SSF53756">
    <property type="entry name" value="UDP-Glycosyltransferase/glycogen phosphorylase"/>
    <property type="match status" value="1"/>
</dbReference>
<dbReference type="RefSeq" id="WP_097051801.1">
    <property type="nucleotide sequence ID" value="NZ_OBMM01000002.1"/>
</dbReference>
<gene>
    <name evidence="4" type="ORF">SAMN05428964_102404</name>
</gene>
<dbReference type="GO" id="GO:0009103">
    <property type="term" value="P:lipopolysaccharide biosynthetic process"/>
    <property type="evidence" value="ECO:0007669"/>
    <property type="project" value="TreeGrafter"/>
</dbReference>
<dbReference type="EMBL" id="OBMM01000002">
    <property type="protein sequence ID" value="SOC16741.1"/>
    <property type="molecule type" value="Genomic_DNA"/>
</dbReference>
<organism evidence="4 5">
    <name type="scientific">Thalassospira xiamenensis</name>
    <dbReference type="NCBI Taxonomy" id="220697"/>
    <lineage>
        <taxon>Bacteria</taxon>
        <taxon>Pseudomonadati</taxon>
        <taxon>Pseudomonadota</taxon>
        <taxon>Alphaproteobacteria</taxon>
        <taxon>Rhodospirillales</taxon>
        <taxon>Thalassospiraceae</taxon>
        <taxon>Thalassospira</taxon>
    </lineage>
</organism>
<dbReference type="AlphaFoldDB" id="A0A285T5T5"/>
<reference evidence="4 5" key="1">
    <citation type="submission" date="2017-08" db="EMBL/GenBank/DDBJ databases">
        <authorList>
            <person name="de Groot N.N."/>
        </authorList>
    </citation>
    <scope>NUCLEOTIDE SEQUENCE [LARGE SCALE GENOMIC DNA]</scope>
    <source>
        <strain evidence="4 5">USBA 78</strain>
    </source>
</reference>